<dbReference type="AlphaFoldDB" id="A0A8S3YRB1"/>
<evidence type="ECO:0000256" key="7">
    <source>
        <dbReference type="ARBA" id="ARBA00047899"/>
    </source>
</evidence>
<dbReference type="GO" id="GO:0004674">
    <property type="term" value="F:protein serine/threonine kinase activity"/>
    <property type="evidence" value="ECO:0007669"/>
    <property type="project" value="UniProtKB-KW"/>
</dbReference>
<protein>
    <recommendedName>
        <fullName evidence="1">non-specific serine/threonine protein kinase</fullName>
        <ecNumber evidence="1">2.7.11.1</ecNumber>
    </recommendedName>
</protein>
<feature type="non-terminal residue" evidence="10">
    <location>
        <position position="613"/>
    </location>
</feature>
<dbReference type="PANTHER" id="PTHR24363">
    <property type="entry name" value="SERINE/THREONINE PROTEIN KINASE"/>
    <property type="match status" value="1"/>
</dbReference>
<keyword evidence="5" id="KW-0418">Kinase</keyword>
<evidence type="ECO:0000313" key="11">
    <source>
        <dbReference type="Proteomes" id="UP000678393"/>
    </source>
</evidence>
<comment type="catalytic activity">
    <reaction evidence="8">
        <text>L-seryl-[protein] + ATP = O-phospho-L-seryl-[protein] + ADP + H(+)</text>
        <dbReference type="Rhea" id="RHEA:17989"/>
        <dbReference type="Rhea" id="RHEA-COMP:9863"/>
        <dbReference type="Rhea" id="RHEA-COMP:11604"/>
        <dbReference type="ChEBI" id="CHEBI:15378"/>
        <dbReference type="ChEBI" id="CHEBI:29999"/>
        <dbReference type="ChEBI" id="CHEBI:30616"/>
        <dbReference type="ChEBI" id="CHEBI:83421"/>
        <dbReference type="ChEBI" id="CHEBI:456216"/>
        <dbReference type="EC" id="2.7.11.1"/>
    </reaction>
</comment>
<comment type="catalytic activity">
    <reaction evidence="7">
        <text>L-threonyl-[protein] + ATP = O-phospho-L-threonyl-[protein] + ADP + H(+)</text>
        <dbReference type="Rhea" id="RHEA:46608"/>
        <dbReference type="Rhea" id="RHEA-COMP:11060"/>
        <dbReference type="Rhea" id="RHEA-COMP:11605"/>
        <dbReference type="ChEBI" id="CHEBI:15378"/>
        <dbReference type="ChEBI" id="CHEBI:30013"/>
        <dbReference type="ChEBI" id="CHEBI:30616"/>
        <dbReference type="ChEBI" id="CHEBI:61977"/>
        <dbReference type="ChEBI" id="CHEBI:456216"/>
        <dbReference type="EC" id="2.7.11.1"/>
    </reaction>
</comment>
<accession>A0A8S3YRB1</accession>
<dbReference type="SMART" id="SM00185">
    <property type="entry name" value="ARM"/>
    <property type="match status" value="2"/>
</dbReference>
<dbReference type="InterPro" id="IPR056597">
    <property type="entry name" value="ARM_LRRK2"/>
</dbReference>
<dbReference type="InterPro" id="IPR016024">
    <property type="entry name" value="ARM-type_fold"/>
</dbReference>
<dbReference type="InterPro" id="IPR011989">
    <property type="entry name" value="ARM-like"/>
</dbReference>
<evidence type="ECO:0000313" key="10">
    <source>
        <dbReference type="EMBL" id="CAG5119787.1"/>
    </source>
</evidence>
<dbReference type="CDD" id="cd00180">
    <property type="entry name" value="PKc"/>
    <property type="match status" value="1"/>
</dbReference>
<dbReference type="PROSITE" id="PS50011">
    <property type="entry name" value="PROTEIN_KINASE_DOM"/>
    <property type="match status" value="1"/>
</dbReference>
<dbReference type="SUPFAM" id="SSF56112">
    <property type="entry name" value="Protein kinase-like (PK-like)"/>
    <property type="match status" value="1"/>
</dbReference>
<dbReference type="Pfam" id="PF23744">
    <property type="entry name" value="ARM_LRRK2"/>
    <property type="match status" value="1"/>
</dbReference>
<gene>
    <name evidence="10" type="ORF">CUNI_LOCUS5345</name>
</gene>
<evidence type="ECO:0000256" key="8">
    <source>
        <dbReference type="ARBA" id="ARBA00048679"/>
    </source>
</evidence>
<dbReference type="Gene3D" id="1.25.10.10">
    <property type="entry name" value="Leucine-rich Repeat Variant"/>
    <property type="match status" value="1"/>
</dbReference>
<evidence type="ECO:0000259" key="9">
    <source>
        <dbReference type="PROSITE" id="PS50011"/>
    </source>
</evidence>
<dbReference type="SMART" id="SM00220">
    <property type="entry name" value="S_TKc"/>
    <property type="match status" value="1"/>
</dbReference>
<evidence type="ECO:0000256" key="4">
    <source>
        <dbReference type="ARBA" id="ARBA00022741"/>
    </source>
</evidence>
<dbReference type="EC" id="2.7.11.1" evidence="1"/>
<dbReference type="InterPro" id="IPR000719">
    <property type="entry name" value="Prot_kinase_dom"/>
</dbReference>
<dbReference type="OrthoDB" id="248923at2759"/>
<keyword evidence="6" id="KW-0067">ATP-binding</keyword>
<evidence type="ECO:0000256" key="3">
    <source>
        <dbReference type="ARBA" id="ARBA00022679"/>
    </source>
</evidence>
<dbReference type="Proteomes" id="UP000678393">
    <property type="component" value="Unassembled WGS sequence"/>
</dbReference>
<organism evidence="10 11">
    <name type="scientific">Candidula unifasciata</name>
    <dbReference type="NCBI Taxonomy" id="100452"/>
    <lineage>
        <taxon>Eukaryota</taxon>
        <taxon>Metazoa</taxon>
        <taxon>Spiralia</taxon>
        <taxon>Lophotrochozoa</taxon>
        <taxon>Mollusca</taxon>
        <taxon>Gastropoda</taxon>
        <taxon>Heterobranchia</taxon>
        <taxon>Euthyneura</taxon>
        <taxon>Panpulmonata</taxon>
        <taxon>Eupulmonata</taxon>
        <taxon>Stylommatophora</taxon>
        <taxon>Helicina</taxon>
        <taxon>Helicoidea</taxon>
        <taxon>Geomitridae</taxon>
        <taxon>Candidula</taxon>
    </lineage>
</organism>
<keyword evidence="3" id="KW-0808">Transferase</keyword>
<evidence type="ECO:0000256" key="6">
    <source>
        <dbReference type="ARBA" id="ARBA00022840"/>
    </source>
</evidence>
<dbReference type="Pfam" id="PF00069">
    <property type="entry name" value="Pkinase"/>
    <property type="match status" value="1"/>
</dbReference>
<reference evidence="10" key="1">
    <citation type="submission" date="2021-04" db="EMBL/GenBank/DDBJ databases">
        <authorList>
            <consortium name="Molecular Ecology Group"/>
        </authorList>
    </citation>
    <scope>NUCLEOTIDE SEQUENCE</scope>
</reference>
<evidence type="ECO:0000256" key="1">
    <source>
        <dbReference type="ARBA" id="ARBA00012513"/>
    </source>
</evidence>
<dbReference type="InterPro" id="IPR000225">
    <property type="entry name" value="Armadillo"/>
</dbReference>
<dbReference type="EMBL" id="CAJHNH020000777">
    <property type="protein sequence ID" value="CAG5119787.1"/>
    <property type="molecule type" value="Genomic_DNA"/>
</dbReference>
<dbReference type="InterPro" id="IPR011009">
    <property type="entry name" value="Kinase-like_dom_sf"/>
</dbReference>
<name>A0A8S3YRB1_9EUPU</name>
<comment type="caution">
    <text evidence="10">The sequence shown here is derived from an EMBL/GenBank/DDBJ whole genome shotgun (WGS) entry which is preliminary data.</text>
</comment>
<dbReference type="GO" id="GO:0005524">
    <property type="term" value="F:ATP binding"/>
    <property type="evidence" value="ECO:0007669"/>
    <property type="project" value="UniProtKB-KW"/>
</dbReference>
<proteinExistence type="predicted"/>
<sequence>CCSVYVNIISQYFPEGTLRQFLKDYQDKKTTIPEQLVKKILGEILEALVYLHDNGYLHRNIKPNNIFQRKGGAMVLGDMGVASIMGDLRSNTRQTFQGTVFMAPEIGQHHHNTKTDLYSVGGVLLNLLTTSMFSEHDYYKKLGQIKETPEELSVVLDKVSNTYTKTMINTVQMLLRHKHSNRPSTLEFIKSGFVQECMALADLGQLVRSSWEKDERSTKLCKHSLTENRDDAFTVLKYIADTMDNEECLADGLSALADILRDNDSAHELIDQKARSLIVLALWNNIFNKDIQIAGCYILSNLIVSAKPSDVLFCQDVYTIIHKIMTGHEYSPEVQLAAVDLILALSANEKAAQAIVQLGGIQDTLRAMRHARYHATLNAVCCMALWSLTIDSESLKIAGKENAAKDVCLALSTHKVSPDVCEAAAAALFSLLLDDGCYDIFDELDCIGNLVAAIHMHTKNAKVVKNCCKVLATAVEADEDCGYRFIADDKEEDDTPGGIQTIMKAYNVHRDNADVVESIVRLLLELSQYDDIAAELKAANVGSALLLEVHTRYKQNKAIMGPVETALSKLELLVTTSSRVTASAPTVQGGLPNRPFRFEGEVKESCRSMTRKW</sequence>
<evidence type="ECO:0000256" key="2">
    <source>
        <dbReference type="ARBA" id="ARBA00022527"/>
    </source>
</evidence>
<keyword evidence="2" id="KW-0723">Serine/threonine-protein kinase</keyword>
<dbReference type="SUPFAM" id="SSF48371">
    <property type="entry name" value="ARM repeat"/>
    <property type="match status" value="1"/>
</dbReference>
<dbReference type="Gene3D" id="1.10.510.10">
    <property type="entry name" value="Transferase(Phosphotransferase) domain 1"/>
    <property type="match status" value="1"/>
</dbReference>
<feature type="domain" description="Protein kinase" evidence="9">
    <location>
        <begin position="1"/>
        <end position="194"/>
    </location>
</feature>
<dbReference type="PANTHER" id="PTHR24363:SF0">
    <property type="entry name" value="SERINE_THREONINE KINASE LIKE DOMAIN CONTAINING 1"/>
    <property type="match status" value="1"/>
</dbReference>
<evidence type="ECO:0000256" key="5">
    <source>
        <dbReference type="ARBA" id="ARBA00022777"/>
    </source>
</evidence>
<keyword evidence="11" id="KW-1185">Reference proteome</keyword>
<keyword evidence="4" id="KW-0547">Nucleotide-binding</keyword>